<gene>
    <name evidence="9" type="ORF">EV201_1963</name>
</gene>
<evidence type="ECO:0000259" key="8">
    <source>
        <dbReference type="PROSITE" id="PS50850"/>
    </source>
</evidence>
<keyword evidence="2" id="KW-0813">Transport</keyword>
<dbReference type="Gene3D" id="1.20.1250.20">
    <property type="entry name" value="MFS general substrate transporter like domains"/>
    <property type="match status" value="1"/>
</dbReference>
<feature type="transmembrane region" description="Helical" evidence="7">
    <location>
        <begin position="144"/>
        <end position="165"/>
    </location>
</feature>
<dbReference type="GO" id="GO:0006857">
    <property type="term" value="P:oligopeptide transport"/>
    <property type="evidence" value="ECO:0007669"/>
    <property type="project" value="InterPro"/>
</dbReference>
<reference evidence="9 10" key="1">
    <citation type="submission" date="2019-02" db="EMBL/GenBank/DDBJ databases">
        <title>Genomic Encyclopedia of Type Strains, Phase IV (KMG-IV): sequencing the most valuable type-strain genomes for metagenomic binning, comparative biology and taxonomic classification.</title>
        <authorList>
            <person name="Goeker M."/>
        </authorList>
    </citation>
    <scope>NUCLEOTIDE SEQUENCE [LARGE SCALE GENOMIC DNA]</scope>
    <source>
        <strain evidence="9 10">DSM 28825</strain>
    </source>
</reference>
<dbReference type="AlphaFoldDB" id="A0A4Q7VM09"/>
<dbReference type="PROSITE" id="PS50850">
    <property type="entry name" value="MFS"/>
    <property type="match status" value="2"/>
</dbReference>
<feature type="transmembrane region" description="Helical" evidence="7">
    <location>
        <begin position="376"/>
        <end position="402"/>
    </location>
</feature>
<feature type="transmembrane region" description="Helical" evidence="7">
    <location>
        <begin position="112"/>
        <end position="132"/>
    </location>
</feature>
<feature type="transmembrane region" description="Helical" evidence="7">
    <location>
        <begin position="57"/>
        <end position="76"/>
    </location>
</feature>
<feature type="domain" description="Major facilitator superfamily (MFS) profile" evidence="8">
    <location>
        <begin position="299"/>
        <end position="539"/>
    </location>
</feature>
<dbReference type="InterPro" id="IPR036259">
    <property type="entry name" value="MFS_trans_sf"/>
</dbReference>
<comment type="caution">
    <text evidence="9">The sequence shown here is derived from an EMBL/GenBank/DDBJ whole genome shotgun (WGS) entry which is preliminary data.</text>
</comment>
<evidence type="ECO:0000256" key="1">
    <source>
        <dbReference type="ARBA" id="ARBA00004651"/>
    </source>
</evidence>
<dbReference type="InterPro" id="IPR018456">
    <property type="entry name" value="PTR2_symporter_CS"/>
</dbReference>
<dbReference type="RefSeq" id="WP_207224428.1">
    <property type="nucleotide sequence ID" value="NZ_SHKN01000001.1"/>
</dbReference>
<dbReference type="SUPFAM" id="SSF103473">
    <property type="entry name" value="MFS general substrate transporter"/>
    <property type="match status" value="1"/>
</dbReference>
<dbReference type="GO" id="GO:0005886">
    <property type="term" value="C:plasma membrane"/>
    <property type="evidence" value="ECO:0007669"/>
    <property type="project" value="UniProtKB-SubCell"/>
</dbReference>
<dbReference type="GO" id="GO:0022857">
    <property type="term" value="F:transmembrane transporter activity"/>
    <property type="evidence" value="ECO:0007669"/>
    <property type="project" value="InterPro"/>
</dbReference>
<feature type="transmembrane region" description="Helical" evidence="7">
    <location>
        <begin position="510"/>
        <end position="528"/>
    </location>
</feature>
<keyword evidence="5 7" id="KW-1133">Transmembrane helix</keyword>
<feature type="transmembrane region" description="Helical" evidence="7">
    <location>
        <begin position="82"/>
        <end position="100"/>
    </location>
</feature>
<feature type="transmembrane region" description="Helical" evidence="7">
    <location>
        <begin position="26"/>
        <end position="45"/>
    </location>
</feature>
<feature type="domain" description="Major facilitator superfamily (MFS) profile" evidence="8">
    <location>
        <begin position="1"/>
        <end position="194"/>
    </location>
</feature>
<dbReference type="PANTHER" id="PTHR23517:SF2">
    <property type="entry name" value="MULTIDRUG RESISTANCE PROTEIN MDTH"/>
    <property type="match status" value="1"/>
</dbReference>
<feature type="transmembrane region" description="Helical" evidence="7">
    <location>
        <begin position="209"/>
        <end position="233"/>
    </location>
</feature>
<dbReference type="EMBL" id="SHKN01000001">
    <property type="protein sequence ID" value="RZT97299.1"/>
    <property type="molecule type" value="Genomic_DNA"/>
</dbReference>
<comment type="subcellular location">
    <subcellularLocation>
        <location evidence="1">Cell membrane</location>
        <topology evidence="1">Multi-pass membrane protein</topology>
    </subcellularLocation>
</comment>
<feature type="transmembrane region" description="Helical" evidence="7">
    <location>
        <begin position="170"/>
        <end position="189"/>
    </location>
</feature>
<feature type="transmembrane region" description="Helical" evidence="7">
    <location>
        <begin position="343"/>
        <end position="364"/>
    </location>
</feature>
<keyword evidence="4 7" id="KW-0812">Transmembrane</keyword>
<evidence type="ECO:0000256" key="3">
    <source>
        <dbReference type="ARBA" id="ARBA00022475"/>
    </source>
</evidence>
<keyword evidence="10" id="KW-1185">Reference proteome</keyword>
<evidence type="ECO:0000256" key="7">
    <source>
        <dbReference type="SAM" id="Phobius"/>
    </source>
</evidence>
<name>A0A4Q7VM09_9BACT</name>
<dbReference type="InterPro" id="IPR020846">
    <property type="entry name" value="MFS_dom"/>
</dbReference>
<evidence type="ECO:0000256" key="2">
    <source>
        <dbReference type="ARBA" id="ARBA00022448"/>
    </source>
</evidence>
<dbReference type="PANTHER" id="PTHR23517">
    <property type="entry name" value="RESISTANCE PROTEIN MDTM, PUTATIVE-RELATED-RELATED"/>
    <property type="match status" value="1"/>
</dbReference>
<feature type="transmembrane region" description="Helical" evidence="7">
    <location>
        <begin position="283"/>
        <end position="308"/>
    </location>
</feature>
<proteinExistence type="predicted"/>
<dbReference type="InterPro" id="IPR011701">
    <property type="entry name" value="MFS"/>
</dbReference>
<dbReference type="Pfam" id="PF07690">
    <property type="entry name" value="MFS_1"/>
    <property type="match status" value="1"/>
</dbReference>
<dbReference type="PROSITE" id="PS01023">
    <property type="entry name" value="PTR2_2"/>
    <property type="match status" value="1"/>
</dbReference>
<evidence type="ECO:0000256" key="6">
    <source>
        <dbReference type="ARBA" id="ARBA00023136"/>
    </source>
</evidence>
<dbReference type="Proteomes" id="UP000293562">
    <property type="component" value="Unassembled WGS sequence"/>
</dbReference>
<evidence type="ECO:0000313" key="9">
    <source>
        <dbReference type="EMBL" id="RZT97299.1"/>
    </source>
</evidence>
<evidence type="ECO:0000313" key="10">
    <source>
        <dbReference type="Proteomes" id="UP000293562"/>
    </source>
</evidence>
<evidence type="ECO:0000256" key="4">
    <source>
        <dbReference type="ARBA" id="ARBA00022692"/>
    </source>
</evidence>
<evidence type="ECO:0000256" key="5">
    <source>
        <dbReference type="ARBA" id="ARBA00022989"/>
    </source>
</evidence>
<dbReference type="InterPro" id="IPR050171">
    <property type="entry name" value="MFS_Transporters"/>
</dbReference>
<accession>A0A4Q7VM09</accession>
<sequence>MSVAKVLKSFPRTFWVANTIELFERWAWYGFFMLFANYLTGSSDAGGLEFTQSQKGMIMGVGTGILYFLPVITGSIADKFGYKRVLFLSFLIYISAFILLPQLDTYTGVFIAYLYLALGAALFKPIVSATVAKTTSDENSSIGFGIFYMMVNIGAFFGPLVTLLFKGSQLIFYISAAMILVNFILLLFFDEPKTPAEKEEAASNSIWNLIQTLMASTVIFMSLFGIFLVIWLIERPLFIVRLFLPYGEQFAFRWAKYVNTLPIGESNKSVFNNTTGIFKDTKFITFLVIVSGFWTMYLQLFFTLPVFIAQWVDTSSVYAFFSEYMPFFSDNYGMANGQMEAEFITNFDALFIIVFQIIVSSIVMRMKPLSSMMVGFLVCAIGMTLTLVTQNVVFTIAAMFIFSIGEMAGSPKITEYIGRIAPADKKAIYMGYSFIPVFIGNVLAGLISGDVYQKISDKVEFVRAEAMSLNLSIPTGLSNNAYFDTVAQKMNMSSVELTRHLWEKYHPSQIWYVIFSIGLIAVVALFFYDRFLIKDSSSK</sequence>
<keyword evidence="6 7" id="KW-0472">Membrane</keyword>
<organism evidence="9 10">
    <name type="scientific">Ancylomarina subtilis</name>
    <dbReference type="NCBI Taxonomy" id="1639035"/>
    <lineage>
        <taxon>Bacteria</taxon>
        <taxon>Pseudomonadati</taxon>
        <taxon>Bacteroidota</taxon>
        <taxon>Bacteroidia</taxon>
        <taxon>Marinilabiliales</taxon>
        <taxon>Marinifilaceae</taxon>
        <taxon>Ancylomarina</taxon>
    </lineage>
</organism>
<keyword evidence="3" id="KW-1003">Cell membrane</keyword>
<protein>
    <submittedName>
        <fullName evidence="9">Dipeptide/tripeptide permease</fullName>
    </submittedName>
</protein>